<protein>
    <recommendedName>
        <fullName evidence="1">Helitron helicase-like domain-containing protein</fullName>
    </recommendedName>
</protein>
<organism evidence="2 3">
    <name type="scientific">Rhamnusium bicolor</name>
    <dbReference type="NCBI Taxonomy" id="1586634"/>
    <lineage>
        <taxon>Eukaryota</taxon>
        <taxon>Metazoa</taxon>
        <taxon>Ecdysozoa</taxon>
        <taxon>Arthropoda</taxon>
        <taxon>Hexapoda</taxon>
        <taxon>Insecta</taxon>
        <taxon>Pterygota</taxon>
        <taxon>Neoptera</taxon>
        <taxon>Endopterygota</taxon>
        <taxon>Coleoptera</taxon>
        <taxon>Polyphaga</taxon>
        <taxon>Cucujiformia</taxon>
        <taxon>Chrysomeloidea</taxon>
        <taxon>Cerambycidae</taxon>
        <taxon>Lepturinae</taxon>
        <taxon>Rhagiini</taxon>
        <taxon>Rhamnusium</taxon>
    </lineage>
</organism>
<sequence>MTTNPKWREITENIPRGDQTSDHPMLMSRIFQCKLDQFITDITENNAYGVPIANLYVIEFQKRGLPHAHILTILRNEDKLVDPERIDMLISAEIPDRNVESDLYDIVTRNMVHGPCGVLNPNCPCMVDGKCSKGYPKPFVAESTIDENDINHQRQVDYNEVEVYLNARYMSPPEAS</sequence>
<dbReference type="Pfam" id="PF14214">
    <property type="entry name" value="Helitron_like_N"/>
    <property type="match status" value="1"/>
</dbReference>
<evidence type="ECO:0000313" key="2">
    <source>
        <dbReference type="EMBL" id="KAJ8931614.1"/>
    </source>
</evidence>
<gene>
    <name evidence="2" type="ORF">NQ314_015446</name>
</gene>
<keyword evidence="3" id="KW-1185">Reference proteome</keyword>
<comment type="caution">
    <text evidence="2">The sequence shown here is derived from an EMBL/GenBank/DDBJ whole genome shotgun (WGS) entry which is preliminary data.</text>
</comment>
<feature type="domain" description="Helitron helicase-like" evidence="1">
    <location>
        <begin position="1"/>
        <end position="71"/>
    </location>
</feature>
<proteinExistence type="predicted"/>
<reference evidence="2" key="1">
    <citation type="journal article" date="2023" name="Insect Mol. Biol.">
        <title>Genome sequencing provides insights into the evolution of gene families encoding plant cell wall-degrading enzymes in longhorned beetles.</title>
        <authorList>
            <person name="Shin N.R."/>
            <person name="Okamura Y."/>
            <person name="Kirsch R."/>
            <person name="Pauchet Y."/>
        </authorList>
    </citation>
    <scope>NUCLEOTIDE SEQUENCE</scope>
    <source>
        <strain evidence="2">RBIC_L_NR</strain>
    </source>
</reference>
<dbReference type="PANTHER" id="PTHR10492:SF57">
    <property type="entry name" value="ATP-DEPENDENT DNA HELICASE"/>
    <property type="match status" value="1"/>
</dbReference>
<dbReference type="Proteomes" id="UP001162156">
    <property type="component" value="Unassembled WGS sequence"/>
</dbReference>
<dbReference type="PANTHER" id="PTHR10492">
    <property type="match status" value="1"/>
</dbReference>
<dbReference type="InterPro" id="IPR025476">
    <property type="entry name" value="Helitron_helicase-like"/>
</dbReference>
<accession>A0AAV8WY52</accession>
<evidence type="ECO:0000313" key="3">
    <source>
        <dbReference type="Proteomes" id="UP001162156"/>
    </source>
</evidence>
<evidence type="ECO:0000259" key="1">
    <source>
        <dbReference type="Pfam" id="PF14214"/>
    </source>
</evidence>
<name>A0AAV8WY52_9CUCU</name>
<dbReference type="EMBL" id="JANEYF010004279">
    <property type="protein sequence ID" value="KAJ8931614.1"/>
    <property type="molecule type" value="Genomic_DNA"/>
</dbReference>
<dbReference type="AlphaFoldDB" id="A0AAV8WY52"/>